<comment type="caution">
    <text evidence="5">The sequence shown here is derived from an EMBL/GenBank/DDBJ whole genome shotgun (WGS) entry which is preliminary data.</text>
</comment>
<dbReference type="OrthoDB" id="9799347at2"/>
<comment type="subcellular location">
    <subcellularLocation>
        <location evidence="1">Cell envelope</location>
    </subcellularLocation>
</comment>
<evidence type="ECO:0000256" key="2">
    <source>
        <dbReference type="ARBA" id="ARBA00022748"/>
    </source>
</evidence>
<dbReference type="PANTHER" id="PTHR42852">
    <property type="entry name" value="THIOL:DISULFIDE INTERCHANGE PROTEIN DSBE"/>
    <property type="match status" value="1"/>
</dbReference>
<evidence type="ECO:0000313" key="5">
    <source>
        <dbReference type="EMBL" id="PPQ30699.1"/>
    </source>
</evidence>
<dbReference type="PROSITE" id="PS51352">
    <property type="entry name" value="THIOREDOXIN_2"/>
    <property type="match status" value="1"/>
</dbReference>
<dbReference type="AlphaFoldDB" id="A0A2S6N7W7"/>
<evidence type="ECO:0000313" key="6">
    <source>
        <dbReference type="Proteomes" id="UP000239089"/>
    </source>
</evidence>
<proteinExistence type="predicted"/>
<keyword evidence="3" id="KW-1015">Disulfide bond</keyword>
<dbReference type="Gene3D" id="3.40.30.10">
    <property type="entry name" value="Glutaredoxin"/>
    <property type="match status" value="1"/>
</dbReference>
<keyword evidence="2" id="KW-0201">Cytochrome c-type biogenesis</keyword>
<dbReference type="InterPro" id="IPR013740">
    <property type="entry name" value="Redoxin"/>
</dbReference>
<dbReference type="Proteomes" id="UP000239089">
    <property type="component" value="Unassembled WGS sequence"/>
</dbReference>
<gene>
    <name evidence="5" type="ORF">CCR94_11570</name>
</gene>
<dbReference type="GO" id="GO:0017004">
    <property type="term" value="P:cytochrome complex assembly"/>
    <property type="evidence" value="ECO:0007669"/>
    <property type="project" value="UniProtKB-KW"/>
</dbReference>
<dbReference type="InterPro" id="IPR036249">
    <property type="entry name" value="Thioredoxin-like_sf"/>
</dbReference>
<organism evidence="5 6">
    <name type="scientific">Rhodoblastus sphagnicola</name>
    <dbReference type="NCBI Taxonomy" id="333368"/>
    <lineage>
        <taxon>Bacteria</taxon>
        <taxon>Pseudomonadati</taxon>
        <taxon>Pseudomonadota</taxon>
        <taxon>Alphaproteobacteria</taxon>
        <taxon>Hyphomicrobiales</taxon>
        <taxon>Rhodoblastaceae</taxon>
        <taxon>Rhodoblastus</taxon>
    </lineage>
</organism>
<dbReference type="RefSeq" id="WP_104508008.1">
    <property type="nucleotide sequence ID" value="NZ_JACIGC010000004.1"/>
</dbReference>
<dbReference type="PANTHER" id="PTHR42852:SF6">
    <property type="entry name" value="THIOL:DISULFIDE INTERCHANGE PROTEIN DSBE"/>
    <property type="match status" value="1"/>
</dbReference>
<keyword evidence="4" id="KW-0676">Redox-active center</keyword>
<dbReference type="InterPro" id="IPR050553">
    <property type="entry name" value="Thioredoxin_ResA/DsbE_sf"/>
</dbReference>
<reference evidence="5 6" key="1">
    <citation type="journal article" date="2018" name="Arch. Microbiol.">
        <title>New insights into the metabolic potential of the phototrophic purple bacterium Rhodopila globiformis DSM 161(T) from its draft genome sequence and evidence for a vanadium-dependent nitrogenase.</title>
        <authorList>
            <person name="Imhoff J.F."/>
            <person name="Rahn T."/>
            <person name="Kunzel S."/>
            <person name="Neulinger S.C."/>
        </authorList>
    </citation>
    <scope>NUCLEOTIDE SEQUENCE [LARGE SCALE GENOMIC DNA]</scope>
    <source>
        <strain evidence="5 6">DSM 16996</strain>
    </source>
</reference>
<dbReference type="CDD" id="cd02966">
    <property type="entry name" value="TlpA_like_family"/>
    <property type="match status" value="1"/>
</dbReference>
<dbReference type="EMBL" id="NHSJ01000073">
    <property type="protein sequence ID" value="PPQ30699.1"/>
    <property type="molecule type" value="Genomic_DNA"/>
</dbReference>
<evidence type="ECO:0000256" key="1">
    <source>
        <dbReference type="ARBA" id="ARBA00004196"/>
    </source>
</evidence>
<keyword evidence="6" id="KW-1185">Reference proteome</keyword>
<dbReference type="Pfam" id="PF08534">
    <property type="entry name" value="Redoxin"/>
    <property type="match status" value="1"/>
</dbReference>
<dbReference type="GO" id="GO:0016491">
    <property type="term" value="F:oxidoreductase activity"/>
    <property type="evidence" value="ECO:0007669"/>
    <property type="project" value="InterPro"/>
</dbReference>
<sequence>MTEQEPQDAPQATPEQMRRIARKLILPHAIFVPAAMAACVAFVLYGLNGGGKKAAALTQCEASRAVAARVAPLAKGEFSALAVRPDPKPMPELVFGGPQGATTLASFKGKTIVLNAWATWCVPCREEMPALDRLQGMSESVIVVALNVDTTKKERAKAFFGEIGVKNLGFYEDSEGKSFEALRRAGKVLGLPTTFLIGPDGCEIAALAGPAKWDGDEAKALVKAVE</sequence>
<dbReference type="InterPro" id="IPR013766">
    <property type="entry name" value="Thioredoxin_domain"/>
</dbReference>
<evidence type="ECO:0000256" key="4">
    <source>
        <dbReference type="ARBA" id="ARBA00023284"/>
    </source>
</evidence>
<dbReference type="GO" id="GO:0030313">
    <property type="term" value="C:cell envelope"/>
    <property type="evidence" value="ECO:0007669"/>
    <property type="project" value="UniProtKB-SubCell"/>
</dbReference>
<accession>A0A2S6N7W7</accession>
<dbReference type="SUPFAM" id="SSF52833">
    <property type="entry name" value="Thioredoxin-like"/>
    <property type="match status" value="1"/>
</dbReference>
<evidence type="ECO:0000256" key="3">
    <source>
        <dbReference type="ARBA" id="ARBA00023157"/>
    </source>
</evidence>
<protein>
    <submittedName>
        <fullName evidence="5">Uncharacterized protein</fullName>
    </submittedName>
</protein>
<name>A0A2S6N7W7_9HYPH</name>